<dbReference type="Pfam" id="PF03167">
    <property type="entry name" value="UDG"/>
    <property type="match status" value="1"/>
</dbReference>
<comment type="caution">
    <text evidence="6">The sequence shown here is derived from an EMBL/GenBank/DDBJ whole genome shotgun (WGS) entry which is preliminary data.</text>
</comment>
<proteinExistence type="predicted"/>
<accession>A0A4Q1BIH7</accession>
<dbReference type="GO" id="GO:0006285">
    <property type="term" value="P:base-excision repair, AP site formation"/>
    <property type="evidence" value="ECO:0007669"/>
    <property type="project" value="InterPro"/>
</dbReference>
<keyword evidence="3" id="KW-0234">DNA repair</keyword>
<organism evidence="6 7">
    <name type="scientific">Tremella mesenterica</name>
    <name type="common">Jelly fungus</name>
    <dbReference type="NCBI Taxonomy" id="5217"/>
    <lineage>
        <taxon>Eukaryota</taxon>
        <taxon>Fungi</taxon>
        <taxon>Dikarya</taxon>
        <taxon>Basidiomycota</taxon>
        <taxon>Agaricomycotina</taxon>
        <taxon>Tremellomycetes</taxon>
        <taxon>Tremellales</taxon>
        <taxon>Tremellaceae</taxon>
        <taxon>Tremella</taxon>
    </lineage>
</organism>
<dbReference type="VEuPathDB" id="FungiDB:TREMEDRAFT_65863"/>
<dbReference type="GO" id="GO:0004844">
    <property type="term" value="F:uracil DNA N-glycosylase activity"/>
    <property type="evidence" value="ECO:0007669"/>
    <property type="project" value="TreeGrafter"/>
</dbReference>
<dbReference type="InterPro" id="IPR005122">
    <property type="entry name" value="Uracil-DNA_glycosylase-like"/>
</dbReference>
<dbReference type="PANTHER" id="PTHR12159:SF9">
    <property type="entry name" value="G_T MISMATCH-SPECIFIC THYMINE DNA GLYCOSYLASE"/>
    <property type="match status" value="1"/>
</dbReference>
<feature type="region of interest" description="Disordered" evidence="4">
    <location>
        <begin position="235"/>
        <end position="254"/>
    </location>
</feature>
<name>A0A4Q1BIH7_TREME</name>
<reference evidence="6 7" key="1">
    <citation type="submission" date="2016-06" db="EMBL/GenBank/DDBJ databases">
        <title>Evolution of pathogenesis and genome organization in the Tremellales.</title>
        <authorList>
            <person name="Cuomo C."/>
            <person name="Litvintseva A."/>
            <person name="Heitman J."/>
            <person name="Chen Y."/>
            <person name="Sun S."/>
            <person name="Springer D."/>
            <person name="Dromer F."/>
            <person name="Young S."/>
            <person name="Zeng Q."/>
            <person name="Chapman S."/>
            <person name="Gujja S."/>
            <person name="Saif S."/>
            <person name="Birren B."/>
        </authorList>
    </citation>
    <scope>NUCLEOTIDE SEQUENCE [LARGE SCALE GENOMIC DNA]</scope>
    <source>
        <strain evidence="6 7">ATCC 28783</strain>
    </source>
</reference>
<feature type="compositionally biased region" description="Polar residues" evidence="4">
    <location>
        <begin position="69"/>
        <end position="78"/>
    </location>
</feature>
<dbReference type="CDD" id="cd10028">
    <property type="entry name" value="UDG-F2_TDG_MUG"/>
    <property type="match status" value="1"/>
</dbReference>
<evidence type="ECO:0000256" key="2">
    <source>
        <dbReference type="ARBA" id="ARBA00022801"/>
    </source>
</evidence>
<evidence type="ECO:0000259" key="5">
    <source>
        <dbReference type="Pfam" id="PF03167"/>
    </source>
</evidence>
<dbReference type="Gene3D" id="3.40.470.10">
    <property type="entry name" value="Uracil-DNA glycosylase-like domain"/>
    <property type="match status" value="1"/>
</dbReference>
<keyword evidence="7" id="KW-1185">Reference proteome</keyword>
<gene>
    <name evidence="6" type="ORF">M231_05284</name>
</gene>
<keyword evidence="1" id="KW-0227">DNA damage</keyword>
<evidence type="ECO:0000313" key="6">
    <source>
        <dbReference type="EMBL" id="RXK37461.1"/>
    </source>
</evidence>
<dbReference type="STRING" id="5217.A0A4Q1BIH7"/>
<dbReference type="InterPro" id="IPR015637">
    <property type="entry name" value="MUG/TDG"/>
</dbReference>
<dbReference type="InterPro" id="IPR036895">
    <property type="entry name" value="Uracil-DNA_glycosylase-like_sf"/>
</dbReference>
<feature type="compositionally biased region" description="Polar residues" evidence="4">
    <location>
        <begin position="26"/>
        <end position="45"/>
    </location>
</feature>
<dbReference type="GO" id="GO:0008263">
    <property type="term" value="F:pyrimidine-specific mismatch base pair DNA N-glycosylase activity"/>
    <property type="evidence" value="ECO:0007669"/>
    <property type="project" value="TreeGrafter"/>
</dbReference>
<evidence type="ECO:0000256" key="4">
    <source>
        <dbReference type="SAM" id="MobiDB-lite"/>
    </source>
</evidence>
<evidence type="ECO:0000256" key="3">
    <source>
        <dbReference type="ARBA" id="ARBA00023204"/>
    </source>
</evidence>
<dbReference type="InParanoid" id="A0A4Q1BIH7"/>
<dbReference type="PANTHER" id="PTHR12159">
    <property type="entry name" value="G/T AND G/U MISMATCH-SPECIFIC DNA GLYCOSYLASE"/>
    <property type="match status" value="1"/>
</dbReference>
<keyword evidence="2" id="KW-0378">Hydrolase</keyword>
<protein>
    <recommendedName>
        <fullName evidence="5">Uracil-DNA glycosylase-like domain-containing protein</fullName>
    </recommendedName>
</protein>
<feature type="domain" description="Uracil-DNA glycosylase-like" evidence="5">
    <location>
        <begin position="131"/>
        <end position="242"/>
    </location>
</feature>
<dbReference type="EMBL" id="SDIL01000068">
    <property type="protein sequence ID" value="RXK37461.1"/>
    <property type="molecule type" value="Genomic_DNA"/>
</dbReference>
<sequence length="403" mass="45855">MPDNVKTEDLSAQNFAATLQKYVYSPSSTSLKSHIKASPSTPTRSLRSKYHPSPSTPISTPQKRLRLDSSFSTTSPDEPQTPDSSKKSKKPRPFASPEVYAHLKRVGDILQPDLDILVSRTGFTYINLSLGKRSSTEGHHFAHPTNKFWRAIHLSGLTDRQLSPMEDHLLPDLYNYGLTNLVDRPTSEQSELSTLEMRLNVFQFSQKIILNRPKVVCFVGKKIWDVYESVVSKTAVSTSQPSTPKKQIKSEPTWSSNISCEDPIELNVKTEIREETNLGNSIRLRSPPLTPISDHSERYHTAKHEEQSTTVHWTQSRRLRLPLPLSDEGEGKEEFCYFWVVPNTSGLERTPMSELVERFKRLKEFVGMVKDGRAGNEWRNIDLIGVERTTENMRFAGEKRSKI</sequence>
<evidence type="ECO:0000313" key="7">
    <source>
        <dbReference type="Proteomes" id="UP000289152"/>
    </source>
</evidence>
<dbReference type="AlphaFoldDB" id="A0A4Q1BIH7"/>
<dbReference type="OrthoDB" id="565731at2759"/>
<dbReference type="Proteomes" id="UP000289152">
    <property type="component" value="Unassembled WGS sequence"/>
</dbReference>
<evidence type="ECO:0000256" key="1">
    <source>
        <dbReference type="ARBA" id="ARBA00022763"/>
    </source>
</evidence>
<feature type="region of interest" description="Disordered" evidence="4">
    <location>
        <begin position="26"/>
        <end position="94"/>
    </location>
</feature>
<dbReference type="SUPFAM" id="SSF52141">
    <property type="entry name" value="Uracil-DNA glycosylase-like"/>
    <property type="match status" value="1"/>
</dbReference>